<protein>
    <recommendedName>
        <fullName evidence="3">PLAC8 family protein</fullName>
    </recommendedName>
</protein>
<feature type="compositionally biased region" description="Basic and acidic residues" evidence="1">
    <location>
        <begin position="206"/>
        <end position="229"/>
    </location>
</feature>
<reference evidence="2" key="1">
    <citation type="submission" date="2021-01" db="EMBL/GenBank/DDBJ databases">
        <authorList>
            <person name="Corre E."/>
            <person name="Pelletier E."/>
            <person name="Niang G."/>
            <person name="Scheremetjew M."/>
            <person name="Finn R."/>
            <person name="Kale V."/>
            <person name="Holt S."/>
            <person name="Cochrane G."/>
            <person name="Meng A."/>
            <person name="Brown T."/>
            <person name="Cohen L."/>
        </authorList>
    </citation>
    <scope>NUCLEOTIDE SEQUENCE</scope>
    <source>
        <strain evidence="2">CCMP494</strain>
    </source>
</reference>
<gene>
    <name evidence="2" type="ORF">MSP1404_LOCUS3686</name>
</gene>
<sequence length="238" mass="26501">MPKVAVVEEVARTVVDAPASPEGMENLKVEAEFAERYTAPFCLGPARECFCCGSLCNKHHGCGYNCRQCCCDDLQLYWKSVFCMPCVLSEMVTTARLGSGLNTILYFGFCVGVTQVLPLLGWTVASRQITDTVNAATNRFGVKEKVPWLCDRSDEDGCRCGTFWCPYCVIVRAQMEIRHRSRAGVEVGHGIYAPHPPPHVMKMRRSGVDEVTGEKKPPKYVGIKEKEDPMPSQVRIEL</sequence>
<evidence type="ECO:0000313" key="2">
    <source>
        <dbReference type="EMBL" id="CAD8582670.1"/>
    </source>
</evidence>
<dbReference type="EMBL" id="HBEV01004836">
    <property type="protein sequence ID" value="CAD8582670.1"/>
    <property type="molecule type" value="Transcribed_RNA"/>
</dbReference>
<evidence type="ECO:0000256" key="1">
    <source>
        <dbReference type="SAM" id="MobiDB-lite"/>
    </source>
</evidence>
<organism evidence="2">
    <name type="scientific">Micromonas pusilla</name>
    <name type="common">Picoplanktonic green alga</name>
    <name type="synonym">Chromulina pusilla</name>
    <dbReference type="NCBI Taxonomy" id="38833"/>
    <lineage>
        <taxon>Eukaryota</taxon>
        <taxon>Viridiplantae</taxon>
        <taxon>Chlorophyta</taxon>
        <taxon>Mamiellophyceae</taxon>
        <taxon>Mamiellales</taxon>
        <taxon>Mamiellaceae</taxon>
        <taxon>Micromonas</taxon>
    </lineage>
</organism>
<name>A0A7S0PPG5_MICPS</name>
<accession>A0A7S0PPG5</accession>
<evidence type="ECO:0008006" key="3">
    <source>
        <dbReference type="Google" id="ProtNLM"/>
    </source>
</evidence>
<dbReference type="AlphaFoldDB" id="A0A7S0PPG5"/>
<feature type="region of interest" description="Disordered" evidence="1">
    <location>
        <begin position="205"/>
        <end position="238"/>
    </location>
</feature>
<proteinExistence type="predicted"/>